<dbReference type="EMBL" id="JAGWCR010000016">
    <property type="protein sequence ID" value="MBS3651753.1"/>
    <property type="molecule type" value="Genomic_DNA"/>
</dbReference>
<dbReference type="Pfam" id="PF21135">
    <property type="entry name" value="DRL_cat"/>
    <property type="match status" value="1"/>
</dbReference>
<keyword evidence="2" id="KW-0969">Cilium</keyword>
<proteinExistence type="predicted"/>
<feature type="domain" description="Oxidoreductase DRL-like catalytic" evidence="1">
    <location>
        <begin position="154"/>
        <end position="347"/>
    </location>
</feature>
<gene>
    <name evidence="2" type="ORF">KEU06_24355</name>
</gene>
<organism evidence="2 3">
    <name type="scientific">Pseudaminobacter soli</name>
    <name type="common">ex Zhang et al. 2022</name>
    <dbReference type="NCBI Taxonomy" id="2831468"/>
    <lineage>
        <taxon>Bacteria</taxon>
        <taxon>Pseudomonadati</taxon>
        <taxon>Pseudomonadota</taxon>
        <taxon>Alphaproteobacteria</taxon>
        <taxon>Hyphomicrobiales</taxon>
        <taxon>Phyllobacteriaceae</taxon>
        <taxon>Pseudaminobacter</taxon>
    </lineage>
</organism>
<accession>A0A942I4D6</accession>
<keyword evidence="2" id="KW-0282">Flagellum</keyword>
<dbReference type="PANTHER" id="PTHR37850">
    <property type="entry name" value="STRU PROTEIN"/>
    <property type="match status" value="1"/>
</dbReference>
<dbReference type="InterPro" id="IPR048423">
    <property type="entry name" value="DRL_cat"/>
</dbReference>
<dbReference type="Proteomes" id="UP000680348">
    <property type="component" value="Unassembled WGS sequence"/>
</dbReference>
<dbReference type="Gene3D" id="3.40.50.720">
    <property type="entry name" value="NAD(P)-binding Rossmann-like Domain"/>
    <property type="match status" value="1"/>
</dbReference>
<dbReference type="RefSeq" id="WP_188257315.1">
    <property type="nucleotide sequence ID" value="NZ_JABVCF010000016.1"/>
</dbReference>
<dbReference type="InterPro" id="IPR036291">
    <property type="entry name" value="NAD(P)-bd_dom_sf"/>
</dbReference>
<sequence length="474" mass="50130">MNYHSHFAGARRVETVVVGTGGFGRSFLVQAQHVPLLGARVAVDREAETAAAAFASVGVARRRIRICSTSAEAEAAWKAGDVIAAGDLSCVVGLPVDAVVEATGQPEAGAKHARIAIEAGRHVALVSKEVDSVVGPGLAAVARERGLVVTPVDGDQPSLLIGLASWAEVIGLEIIAAGKSSEYDFVFDPGTSTLSSNGRQVHLPDFAPVANLGDRDCREIAERRATIAAAFPQRAVPDLCELSLVANALDLDPDVPTLHAPIARIGEVPTFLNLKSQGGLLSGARRVDVFHCLRRPDEVSFAGGVFVVVRCKDRPTWTMLEEKGHVLARDGSAAMMFVPRHLLGLEAATSILEAAIHGVSSGGVEARHRVDLVARAEVDLPAGHDLAMGGHHHVITGVSSEIRPSQALAPDAPAPFYLAADRRLARPVAKGEHIVMADLEIESSSILLNLRREQDARFHGTEASLDRRTRSVEA</sequence>
<dbReference type="AlphaFoldDB" id="A0A942I4D6"/>
<comment type="caution">
    <text evidence="2">The sequence shown here is derived from an EMBL/GenBank/DDBJ whole genome shotgun (WGS) entry which is preliminary data.</text>
</comment>
<keyword evidence="2" id="KW-0966">Cell projection</keyword>
<dbReference type="SUPFAM" id="SSF51735">
    <property type="entry name" value="NAD(P)-binding Rossmann-fold domains"/>
    <property type="match status" value="1"/>
</dbReference>
<dbReference type="PANTHER" id="PTHR37850:SF3">
    <property type="entry name" value="BLR7815 PROTEIN"/>
    <property type="match status" value="1"/>
</dbReference>
<evidence type="ECO:0000313" key="3">
    <source>
        <dbReference type="Proteomes" id="UP000680348"/>
    </source>
</evidence>
<evidence type="ECO:0000313" key="2">
    <source>
        <dbReference type="EMBL" id="MBS3651753.1"/>
    </source>
</evidence>
<reference evidence="2" key="1">
    <citation type="submission" date="2021-04" db="EMBL/GenBank/DDBJ databases">
        <title>Pseudaminobacter soli sp. nov., isolated from paddy soil contaminated by heavy metals.</title>
        <authorList>
            <person name="Zhang K."/>
        </authorList>
    </citation>
    <scope>NUCLEOTIDE SEQUENCE</scope>
    <source>
        <strain evidence="2">19-2017</strain>
    </source>
</reference>
<name>A0A942I4D6_9HYPH</name>
<evidence type="ECO:0000259" key="1">
    <source>
        <dbReference type="Pfam" id="PF21135"/>
    </source>
</evidence>
<keyword evidence="3" id="KW-1185">Reference proteome</keyword>
<protein>
    <submittedName>
        <fullName evidence="2">Flagellar biosynthesis protein FlgA</fullName>
    </submittedName>
</protein>